<dbReference type="InterPro" id="IPR044665">
    <property type="entry name" value="E_coli_cyclophilin_A-like"/>
</dbReference>
<dbReference type="InterPro" id="IPR018511">
    <property type="entry name" value="Hemolysin-typ_Ca-bd_CS"/>
</dbReference>
<dbReference type="AlphaFoldDB" id="A0A7Z9E3C5"/>
<dbReference type="PROSITE" id="PS00330">
    <property type="entry name" value="HEMOLYSIN_CALCIUM"/>
    <property type="match status" value="3"/>
</dbReference>
<organism evidence="5 6">
    <name type="scientific">Planktothrix paucivesiculata PCC 9631</name>
    <dbReference type="NCBI Taxonomy" id="671071"/>
    <lineage>
        <taxon>Bacteria</taxon>
        <taxon>Bacillati</taxon>
        <taxon>Cyanobacteriota</taxon>
        <taxon>Cyanophyceae</taxon>
        <taxon>Oscillatoriophycideae</taxon>
        <taxon>Oscillatoriales</taxon>
        <taxon>Microcoleaceae</taxon>
        <taxon>Planktothrix</taxon>
    </lineage>
</organism>
<dbReference type="InterPro" id="IPR001343">
    <property type="entry name" value="Hemolysn_Ca-bd"/>
</dbReference>
<dbReference type="RefSeq" id="WP_083622201.1">
    <property type="nucleotide sequence ID" value="NZ_LR735020.1"/>
</dbReference>
<evidence type="ECO:0000313" key="5">
    <source>
        <dbReference type="EMBL" id="VXD24895.1"/>
    </source>
</evidence>
<dbReference type="OrthoDB" id="9796864at2"/>
<dbReference type="PANTHER" id="PTHR43246">
    <property type="entry name" value="PEPTIDYL-PROLYL CIS-TRANS ISOMERASE CYP38, CHLOROPLASTIC"/>
    <property type="match status" value="1"/>
</dbReference>
<evidence type="ECO:0000259" key="4">
    <source>
        <dbReference type="PROSITE" id="PS50072"/>
    </source>
</evidence>
<name>A0A7Z9E3C5_9CYAN</name>
<dbReference type="PRINTS" id="PR00313">
    <property type="entry name" value="CABNDNGRPT"/>
</dbReference>
<dbReference type="InterPro" id="IPR002130">
    <property type="entry name" value="Cyclophilin-type_PPIase_dom"/>
</dbReference>
<feature type="domain" description="PPIase cyclophilin-type" evidence="4">
    <location>
        <begin position="22"/>
        <end position="181"/>
    </location>
</feature>
<dbReference type="InterPro" id="IPR029000">
    <property type="entry name" value="Cyclophilin-like_dom_sf"/>
</dbReference>
<dbReference type="Pfam" id="PF00353">
    <property type="entry name" value="HemolysinCabind"/>
    <property type="match status" value="3"/>
</dbReference>
<proteinExistence type="predicted"/>
<dbReference type="GO" id="GO:0005509">
    <property type="term" value="F:calcium ion binding"/>
    <property type="evidence" value="ECO:0007669"/>
    <property type="project" value="InterPro"/>
</dbReference>
<dbReference type="SUPFAM" id="SSF50891">
    <property type="entry name" value="Cyclophilin-like"/>
    <property type="match status" value="1"/>
</dbReference>
<dbReference type="EC" id="5.2.1.8" evidence="1"/>
<dbReference type="Gene3D" id="2.40.100.10">
    <property type="entry name" value="Cyclophilin-like"/>
    <property type="match status" value="1"/>
</dbReference>
<accession>A0A7Z9E3C5</accession>
<dbReference type="InterPro" id="IPR011049">
    <property type="entry name" value="Serralysin-like_metalloprot_C"/>
</dbReference>
<evidence type="ECO:0000256" key="1">
    <source>
        <dbReference type="ARBA" id="ARBA00013194"/>
    </source>
</evidence>
<dbReference type="SUPFAM" id="SSF51120">
    <property type="entry name" value="beta-Roll"/>
    <property type="match status" value="1"/>
</dbReference>
<evidence type="ECO:0000313" key="6">
    <source>
        <dbReference type="Proteomes" id="UP000182190"/>
    </source>
</evidence>
<sequence length="448" mass="46502">MADLPQLTSAATVIMVVEGLPITIQVDGANAPITAGNFVDLVERNVYNNTLFHRVVIDPNPFVAQGGDPQSKDPNIDPNVLGIGGFIDPATGQVRNIPLEIKPQGATEPLYSQTFQQAGITVPPVLSNIVGSIAMARSSSGTDTASSQFYFNLADNSTNLDGNYAVFGTVTQGFDIVNQIRVGNVIWDAAVVDGIIPSRVSGIISDVNILNGFINTINRGSLPLSYAYPRDLDADNVITMTPDITQNNPRGLLAGGGNDRVTGSIGNDVINGNQGNDSLDGNDANDYILGGKDNDSITGGQGNDILNGNRGSDTIFGGAGSDFIRGGQGNDSLNGNDGKDFLIGDLGTDILTGGGGADIFLLRGDEAATVSDINLADIITDFNVTEGDKIHVLDTINLANLSFTSSGNDTIIRVANSGILGVVKNVQPSVVQTATVITSPTDLALTIG</sequence>
<dbReference type="EMBL" id="CZCS02000235">
    <property type="protein sequence ID" value="VXD24895.1"/>
    <property type="molecule type" value="Genomic_DNA"/>
</dbReference>
<dbReference type="PROSITE" id="PS50072">
    <property type="entry name" value="CSA_PPIASE_2"/>
    <property type="match status" value="1"/>
</dbReference>
<comment type="caution">
    <text evidence="5">The sequence shown here is derived from an EMBL/GenBank/DDBJ whole genome shotgun (WGS) entry which is preliminary data.</text>
</comment>
<keyword evidence="2" id="KW-0697">Rotamase</keyword>
<keyword evidence="3 5" id="KW-0413">Isomerase</keyword>
<reference evidence="5" key="1">
    <citation type="submission" date="2019-10" db="EMBL/GenBank/DDBJ databases">
        <authorList>
            <consortium name="Genoscope - CEA"/>
            <person name="William W."/>
        </authorList>
    </citation>
    <scope>NUCLEOTIDE SEQUENCE [LARGE SCALE GENOMIC DNA]</scope>
    <source>
        <strain evidence="5">BBR_PRJEB10994</strain>
    </source>
</reference>
<dbReference type="Proteomes" id="UP000182190">
    <property type="component" value="Unassembled WGS sequence"/>
</dbReference>
<gene>
    <name evidence="5" type="ORF">PL9631_900021</name>
</gene>
<evidence type="ECO:0000256" key="3">
    <source>
        <dbReference type="ARBA" id="ARBA00023235"/>
    </source>
</evidence>
<evidence type="ECO:0000256" key="2">
    <source>
        <dbReference type="ARBA" id="ARBA00023110"/>
    </source>
</evidence>
<keyword evidence="6" id="KW-1185">Reference proteome</keyword>
<dbReference type="Pfam" id="PF00160">
    <property type="entry name" value="Pro_isomerase"/>
    <property type="match status" value="1"/>
</dbReference>
<dbReference type="Gene3D" id="2.150.10.10">
    <property type="entry name" value="Serralysin-like metalloprotease, C-terminal"/>
    <property type="match status" value="2"/>
</dbReference>
<dbReference type="GO" id="GO:0003755">
    <property type="term" value="F:peptidyl-prolyl cis-trans isomerase activity"/>
    <property type="evidence" value="ECO:0007669"/>
    <property type="project" value="UniProtKB-KW"/>
</dbReference>
<protein>
    <recommendedName>
        <fullName evidence="1">peptidylprolyl isomerase</fullName>
        <ecNumber evidence="1">5.2.1.8</ecNumber>
    </recommendedName>
</protein>